<dbReference type="GeneTree" id="ENSGT00940000160583"/>
<accession>A0A803XR32</accession>
<dbReference type="PANTHER" id="PTHR20932">
    <property type="entry name" value="LYSM AND PUTATIVE PEPTIDOGLYCAN-BINDING DOMAIN-CONTAINING PROTEIN"/>
    <property type="match status" value="1"/>
</dbReference>
<evidence type="ECO:0000256" key="2">
    <source>
        <dbReference type="ARBA" id="ARBA00022692"/>
    </source>
</evidence>
<organism evidence="8 9">
    <name type="scientific">Meleagris gallopavo</name>
    <name type="common">Wild turkey</name>
    <dbReference type="NCBI Taxonomy" id="9103"/>
    <lineage>
        <taxon>Eukaryota</taxon>
        <taxon>Metazoa</taxon>
        <taxon>Chordata</taxon>
        <taxon>Craniata</taxon>
        <taxon>Vertebrata</taxon>
        <taxon>Euteleostomi</taxon>
        <taxon>Archelosauria</taxon>
        <taxon>Archosauria</taxon>
        <taxon>Dinosauria</taxon>
        <taxon>Saurischia</taxon>
        <taxon>Theropoda</taxon>
        <taxon>Coelurosauria</taxon>
        <taxon>Aves</taxon>
        <taxon>Neognathae</taxon>
        <taxon>Galloanserae</taxon>
        <taxon>Galliformes</taxon>
        <taxon>Phasianidae</taxon>
        <taxon>Meleagridinae</taxon>
        <taxon>Meleagris</taxon>
    </lineage>
</organism>
<evidence type="ECO:0000256" key="6">
    <source>
        <dbReference type="ARBA" id="ARBA00040995"/>
    </source>
</evidence>
<keyword evidence="3" id="KW-1133">Transmembrane helix</keyword>
<dbReference type="InterPro" id="IPR045030">
    <property type="entry name" value="LYSM1-4"/>
</dbReference>
<evidence type="ECO:0000256" key="4">
    <source>
        <dbReference type="ARBA" id="ARBA00023136"/>
    </source>
</evidence>
<keyword evidence="4" id="KW-0472">Membrane</keyword>
<reference evidence="8 9" key="1">
    <citation type="journal article" date="2010" name="PLoS Biol.">
        <title>Multi-platform next-generation sequencing of the domestic turkey (Meleagris gallopavo): genome assembly and analysis.</title>
        <authorList>
            <person name="Dalloul R.A."/>
            <person name="Long J.A."/>
            <person name="Zimin A.V."/>
            <person name="Aslam L."/>
            <person name="Beal K."/>
            <person name="Blomberg L.A."/>
            <person name="Bouffard P."/>
            <person name="Burt D.W."/>
            <person name="Crasta O."/>
            <person name="Crooijmans R.P."/>
            <person name="Cooper K."/>
            <person name="Coulombe R.A."/>
            <person name="De S."/>
            <person name="Delany M.E."/>
            <person name="Dodgson J.B."/>
            <person name="Dong J.J."/>
            <person name="Evans C."/>
            <person name="Frederickson K.M."/>
            <person name="Flicek P."/>
            <person name="Florea L."/>
            <person name="Folkerts O."/>
            <person name="Groenen M.A."/>
            <person name="Harkins T.T."/>
            <person name="Herrero J."/>
            <person name="Hoffmann S."/>
            <person name="Megens H.J."/>
            <person name="Jiang A."/>
            <person name="de Jong P."/>
            <person name="Kaiser P."/>
            <person name="Kim H."/>
            <person name="Kim K.W."/>
            <person name="Kim S."/>
            <person name="Langenberger D."/>
            <person name="Lee M.K."/>
            <person name="Lee T."/>
            <person name="Mane S."/>
            <person name="Marcais G."/>
            <person name="Marz M."/>
            <person name="McElroy A.P."/>
            <person name="Modise T."/>
            <person name="Nefedov M."/>
            <person name="Notredame C."/>
            <person name="Paton I.R."/>
            <person name="Payne W.S."/>
            <person name="Pertea G."/>
            <person name="Prickett D."/>
            <person name="Puiu D."/>
            <person name="Qioa D."/>
            <person name="Raineri E."/>
            <person name="Ruffier M."/>
            <person name="Salzberg S.L."/>
            <person name="Schatz M.C."/>
            <person name="Scheuring C."/>
            <person name="Schmidt C.J."/>
            <person name="Schroeder S."/>
            <person name="Searle S.M."/>
            <person name="Smith E.J."/>
            <person name="Smith J."/>
            <person name="Sonstegard T.S."/>
            <person name="Stadler P.F."/>
            <person name="Tafer H."/>
            <person name="Tu Z.J."/>
            <person name="Van Tassell C.P."/>
            <person name="Vilella A.J."/>
            <person name="Williams K.P."/>
            <person name="Yorke J.A."/>
            <person name="Zhang L."/>
            <person name="Zhang H.B."/>
            <person name="Zhang X."/>
            <person name="Zhang Y."/>
            <person name="Reed K.M."/>
        </authorList>
    </citation>
    <scope>NUCLEOTIDE SEQUENCE [LARGE SCALE GENOMIC DNA]</scope>
</reference>
<dbReference type="GO" id="GO:0016020">
    <property type="term" value="C:membrane"/>
    <property type="evidence" value="ECO:0007669"/>
    <property type="project" value="UniProtKB-SubCell"/>
</dbReference>
<reference evidence="8" key="2">
    <citation type="submission" date="2025-08" db="UniProtKB">
        <authorList>
            <consortium name="Ensembl"/>
        </authorList>
    </citation>
    <scope>IDENTIFICATION</scope>
</reference>
<dbReference type="Pfam" id="PF01476">
    <property type="entry name" value="LysM"/>
    <property type="match status" value="1"/>
</dbReference>
<evidence type="ECO:0000259" key="7">
    <source>
        <dbReference type="PROSITE" id="PS51782"/>
    </source>
</evidence>
<dbReference type="PROSITE" id="PS51782">
    <property type="entry name" value="LYSM"/>
    <property type="match status" value="1"/>
</dbReference>
<dbReference type="Proteomes" id="UP000001645">
    <property type="component" value="Chromosome 12"/>
</dbReference>
<dbReference type="Gene3D" id="3.10.350.10">
    <property type="entry name" value="LysM domain"/>
    <property type="match status" value="1"/>
</dbReference>
<evidence type="ECO:0000256" key="1">
    <source>
        <dbReference type="ARBA" id="ARBA00004167"/>
    </source>
</evidence>
<feature type="domain" description="LysM" evidence="7">
    <location>
        <begin position="86"/>
        <end position="130"/>
    </location>
</feature>
<gene>
    <name evidence="8" type="primary">LYSMD4</name>
</gene>
<keyword evidence="2" id="KW-0812">Transmembrane</keyword>
<dbReference type="CDD" id="cd00118">
    <property type="entry name" value="LysM"/>
    <property type="match status" value="1"/>
</dbReference>
<dbReference type="InterPro" id="IPR018392">
    <property type="entry name" value="LysM"/>
</dbReference>
<dbReference type="OrthoDB" id="538216at2759"/>
<protein>
    <recommendedName>
        <fullName evidence="6">LysM and putative peptidoglycan-binding domain-containing protein 4</fullName>
    </recommendedName>
</protein>
<dbReference type="Bgee" id="ENSMGAG00000009319">
    <property type="expression patterns" value="Expressed in pectoralis major and 17 other cell types or tissues"/>
</dbReference>
<dbReference type="InterPro" id="IPR036779">
    <property type="entry name" value="LysM_dom_sf"/>
</dbReference>
<keyword evidence="9" id="KW-1185">Reference proteome</keyword>
<proteinExistence type="predicted"/>
<evidence type="ECO:0000313" key="8">
    <source>
        <dbReference type="Ensembl" id="ENSMGAP00000021978.1"/>
    </source>
</evidence>
<comment type="subcellular location">
    <subcellularLocation>
        <location evidence="1">Membrane</location>
        <topology evidence="1">Single-pass membrane protein</topology>
    </subcellularLocation>
</comment>
<name>A0A803XR32_MELGA</name>
<dbReference type="AlphaFoldDB" id="A0A803XR32"/>
<reference evidence="8" key="3">
    <citation type="submission" date="2025-09" db="UniProtKB">
        <authorList>
            <consortium name="Ensembl"/>
        </authorList>
    </citation>
    <scope>IDENTIFICATION</scope>
</reference>
<dbReference type="InParanoid" id="A0A803XR32"/>
<dbReference type="SMART" id="SM00257">
    <property type="entry name" value="LysM"/>
    <property type="match status" value="1"/>
</dbReference>
<dbReference type="Ensembl" id="ENSMGAT00000024918.1">
    <property type="protein sequence ID" value="ENSMGAP00000021978.1"/>
    <property type="gene ID" value="ENSMGAG00000009319.3"/>
</dbReference>
<evidence type="ECO:0000256" key="3">
    <source>
        <dbReference type="ARBA" id="ARBA00022989"/>
    </source>
</evidence>
<keyword evidence="5" id="KW-0325">Glycoprotein</keyword>
<sequence length="354" mass="38321">MKNCLTSVLFQVLLYKMRLNESRTRPFQAPVSIHSYPGGQVYVFPNGRSDSEESSEEELNVMELRPRGRERPCSTARGRAGDVVLLEREITEDDSLNKLALQYGCKVADIKRVNNFIREQDLYALKSIKIPVKTHGLLTESSKELRPLPAARSQGGAVLVEVPEPGAGGSGSAESGQLVDYFKGIDKSIQDAVQAEARLNAEYCVEAPERPLAEPGKRESSNGADCGIQWWNAVFIMLLRSGSSAATPAAHSTQSSAWGDAAEGPWDMEHSSAAAAAGSANGEGQEAVSTSLPSAVLLCVFYNLRALLLNELWVQLENGTSGPNLMRVLGTAGGQEGTEWTDVLCKYDRGWSTQ</sequence>
<evidence type="ECO:0000256" key="5">
    <source>
        <dbReference type="ARBA" id="ARBA00023180"/>
    </source>
</evidence>
<dbReference type="PANTHER" id="PTHR20932:SF7">
    <property type="entry name" value="AND PUTATIVE PEPTIDOGLYCAN-BINDING DOMAIN-CONTAINING PROTEIN 4-RELATED"/>
    <property type="match status" value="1"/>
</dbReference>
<evidence type="ECO:0000313" key="9">
    <source>
        <dbReference type="Proteomes" id="UP000001645"/>
    </source>
</evidence>